<keyword evidence="9" id="KW-0969">Cilium</keyword>
<evidence type="ECO:0000256" key="5">
    <source>
        <dbReference type="ARBA" id="ARBA00022764"/>
    </source>
</evidence>
<keyword evidence="6 8" id="KW-0975">Bacterial flagellum</keyword>
<keyword evidence="5" id="KW-0574">Periplasm</keyword>
<dbReference type="GO" id="GO:0071973">
    <property type="term" value="P:bacterial-type flagellum-dependent cell motility"/>
    <property type="evidence" value="ECO:0007669"/>
    <property type="project" value="InterPro"/>
</dbReference>
<sequence>MILRALLFLPLLGFLVAGVPVPGEASPARIKDLVEVDGVRGNDLLGYGLVVGLNNTGDSLRNSPFTEDAIVNLLERLGVNVSGEQIRARNVAAVLVTAALPPFSRAGSQVDVTVSAIGDAKSLLGGTLVMTPLNAADGQIYAVAQGSIIAGGILAQGQAETVTQGVPTAGLIPSGARVEREVAFDFTQVRDIRLALRNPDFTTAARIEAVINRDVGTRIARMLDSGTVELNLNRVGVDQPARLMAQIENLEVMTSTKARVVVDQRSGTIILGSDVRISRVAVTQGNLTLRVEERPLVVQPNPFADGQTVVIPRTDAEITEEPGNGLAIVDNSVALPEVVAGLNALGVSARDMIDILKSIKAAGALHAEFVVQ</sequence>
<comment type="function">
    <text evidence="1 8">Assembles around the rod to form the L-ring and probably protects the motor/basal body from shearing forces during rotation.</text>
</comment>
<dbReference type="Proteomes" id="UP000549457">
    <property type="component" value="Unassembled WGS sequence"/>
</dbReference>
<comment type="subunit">
    <text evidence="8">The basal body constitutes a major portion of the flagellar organelle and consists of four rings (L,P,S, and M) mounted on a central rod.</text>
</comment>
<proteinExistence type="inferred from homology"/>
<keyword evidence="10" id="KW-1185">Reference proteome</keyword>
<evidence type="ECO:0000256" key="4">
    <source>
        <dbReference type="ARBA" id="ARBA00022729"/>
    </source>
</evidence>
<evidence type="ECO:0000256" key="3">
    <source>
        <dbReference type="ARBA" id="ARBA00019515"/>
    </source>
</evidence>
<comment type="similarity">
    <text evidence="8">Belongs to the FlgI family.</text>
</comment>
<protein>
    <recommendedName>
        <fullName evidence="3 8">Flagellar P-ring protein</fullName>
    </recommendedName>
    <alternativeName>
        <fullName evidence="7 8">Basal body P-ring protein</fullName>
    </alternativeName>
</protein>
<evidence type="ECO:0000256" key="7">
    <source>
        <dbReference type="ARBA" id="ARBA00032344"/>
    </source>
</evidence>
<dbReference type="InterPro" id="IPR001782">
    <property type="entry name" value="Flag_FlgI"/>
</dbReference>
<organism evidence="9 10">
    <name type="scientific">Amaricoccus macauensis</name>
    <dbReference type="NCBI Taxonomy" id="57001"/>
    <lineage>
        <taxon>Bacteria</taxon>
        <taxon>Pseudomonadati</taxon>
        <taxon>Pseudomonadota</taxon>
        <taxon>Alphaproteobacteria</taxon>
        <taxon>Rhodobacterales</taxon>
        <taxon>Paracoccaceae</taxon>
        <taxon>Amaricoccus</taxon>
    </lineage>
</organism>
<evidence type="ECO:0000256" key="8">
    <source>
        <dbReference type="HAMAP-Rule" id="MF_00416"/>
    </source>
</evidence>
<dbReference type="GO" id="GO:0005198">
    <property type="term" value="F:structural molecule activity"/>
    <property type="evidence" value="ECO:0007669"/>
    <property type="project" value="InterPro"/>
</dbReference>
<keyword evidence="9" id="KW-0282">Flagellum</keyword>
<keyword evidence="4" id="KW-0732">Signal</keyword>
<evidence type="ECO:0000256" key="1">
    <source>
        <dbReference type="ARBA" id="ARBA00002591"/>
    </source>
</evidence>
<dbReference type="PANTHER" id="PTHR30381">
    <property type="entry name" value="FLAGELLAR P-RING PERIPLASMIC PROTEIN FLGI"/>
    <property type="match status" value="1"/>
</dbReference>
<comment type="caution">
    <text evidence="9">The sequence shown here is derived from an EMBL/GenBank/DDBJ whole genome shotgun (WGS) entry which is preliminary data.</text>
</comment>
<evidence type="ECO:0000313" key="10">
    <source>
        <dbReference type="Proteomes" id="UP000549457"/>
    </source>
</evidence>
<evidence type="ECO:0000313" key="9">
    <source>
        <dbReference type="EMBL" id="MBB5220873.1"/>
    </source>
</evidence>
<name>A0A840SN77_9RHOB</name>
<dbReference type="Pfam" id="PF02119">
    <property type="entry name" value="FlgI"/>
    <property type="match status" value="1"/>
</dbReference>
<dbReference type="RefSeq" id="WP_184147299.1">
    <property type="nucleotide sequence ID" value="NZ_JACHFM010000001.1"/>
</dbReference>
<evidence type="ECO:0000256" key="2">
    <source>
        <dbReference type="ARBA" id="ARBA00004117"/>
    </source>
</evidence>
<reference evidence="9 10" key="1">
    <citation type="submission" date="2020-08" db="EMBL/GenBank/DDBJ databases">
        <title>Genomic Encyclopedia of Type Strains, Phase IV (KMG-IV): sequencing the most valuable type-strain genomes for metagenomic binning, comparative biology and taxonomic classification.</title>
        <authorList>
            <person name="Goeker M."/>
        </authorList>
    </citation>
    <scope>NUCLEOTIDE SEQUENCE [LARGE SCALE GENOMIC DNA]</scope>
    <source>
        <strain evidence="9 10">DSM 101730</strain>
    </source>
</reference>
<keyword evidence="9" id="KW-0966">Cell projection</keyword>
<accession>A0A840SN77</accession>
<gene>
    <name evidence="8" type="primary">flgI</name>
    <name evidence="9" type="ORF">HNP73_000794</name>
</gene>
<dbReference type="AlphaFoldDB" id="A0A840SN77"/>
<dbReference type="HAMAP" id="MF_00416">
    <property type="entry name" value="FlgI"/>
    <property type="match status" value="1"/>
</dbReference>
<evidence type="ECO:0000256" key="6">
    <source>
        <dbReference type="ARBA" id="ARBA00023143"/>
    </source>
</evidence>
<dbReference type="PANTHER" id="PTHR30381:SF0">
    <property type="entry name" value="FLAGELLAR P-RING PROTEIN"/>
    <property type="match status" value="1"/>
</dbReference>
<dbReference type="PRINTS" id="PR01010">
    <property type="entry name" value="FLGPRINGFLGI"/>
</dbReference>
<dbReference type="NCBIfam" id="NF003676">
    <property type="entry name" value="PRK05303.1"/>
    <property type="match status" value="1"/>
</dbReference>
<dbReference type="GO" id="GO:0009428">
    <property type="term" value="C:bacterial-type flagellum basal body, distal rod, P ring"/>
    <property type="evidence" value="ECO:0007669"/>
    <property type="project" value="InterPro"/>
</dbReference>
<dbReference type="EMBL" id="JACHFM010000001">
    <property type="protein sequence ID" value="MBB5220873.1"/>
    <property type="molecule type" value="Genomic_DNA"/>
</dbReference>
<comment type="subcellular location">
    <subcellularLocation>
        <location evidence="2 8">Bacterial flagellum basal body</location>
    </subcellularLocation>
</comment>
<dbReference type="GO" id="GO:0030288">
    <property type="term" value="C:outer membrane-bounded periplasmic space"/>
    <property type="evidence" value="ECO:0007669"/>
    <property type="project" value="InterPro"/>
</dbReference>